<keyword evidence="2" id="KW-0479">Metal-binding</keyword>
<proteinExistence type="inferred from homology"/>
<evidence type="ECO:0000313" key="5">
    <source>
        <dbReference type="EMBL" id="PAV73156.1"/>
    </source>
</evidence>
<evidence type="ECO:0000256" key="1">
    <source>
        <dbReference type="ARBA" id="ARBA00010617"/>
    </source>
</evidence>
<dbReference type="GO" id="GO:0005737">
    <property type="term" value="C:cytoplasm"/>
    <property type="evidence" value="ECO:0007669"/>
    <property type="project" value="TreeGrafter"/>
</dbReference>
<name>A0A2A2KGK3_9BILA</name>
<dbReference type="EMBL" id="LIAE01008643">
    <property type="protein sequence ID" value="PAV73161.1"/>
    <property type="molecule type" value="Genomic_DNA"/>
</dbReference>
<dbReference type="AlphaFoldDB" id="A0A2A2KGK3"/>
<comment type="similarity">
    <text evidence="1">Belongs to the cytochrome P450 family.</text>
</comment>
<dbReference type="InterPro" id="IPR050182">
    <property type="entry name" value="Cytochrome_P450_fam2"/>
</dbReference>
<dbReference type="EMBL" id="LIAE01008643">
    <property type="protein sequence ID" value="PAV73157.1"/>
    <property type="molecule type" value="Genomic_DNA"/>
</dbReference>
<dbReference type="Proteomes" id="UP000218231">
    <property type="component" value="Unassembled WGS sequence"/>
</dbReference>
<evidence type="ECO:0000256" key="3">
    <source>
        <dbReference type="ARBA" id="ARBA00023004"/>
    </source>
</evidence>
<dbReference type="GO" id="GO:0006082">
    <property type="term" value="P:organic acid metabolic process"/>
    <property type="evidence" value="ECO:0007669"/>
    <property type="project" value="TreeGrafter"/>
</dbReference>
<dbReference type="PANTHER" id="PTHR24300:SF375">
    <property type="entry name" value="CYTOCHROME P450 FAMILY"/>
    <property type="match status" value="1"/>
</dbReference>
<evidence type="ECO:0000256" key="4">
    <source>
        <dbReference type="ARBA" id="ARBA00023033"/>
    </source>
</evidence>
<dbReference type="EMBL" id="LIAE01008643">
    <property type="protein sequence ID" value="PAV73156.1"/>
    <property type="molecule type" value="Genomic_DNA"/>
</dbReference>
<organism evidence="5 6">
    <name type="scientific">Diploscapter pachys</name>
    <dbReference type="NCBI Taxonomy" id="2018661"/>
    <lineage>
        <taxon>Eukaryota</taxon>
        <taxon>Metazoa</taxon>
        <taxon>Ecdysozoa</taxon>
        <taxon>Nematoda</taxon>
        <taxon>Chromadorea</taxon>
        <taxon>Rhabditida</taxon>
        <taxon>Rhabditina</taxon>
        <taxon>Rhabditomorpha</taxon>
        <taxon>Rhabditoidea</taxon>
        <taxon>Rhabditidae</taxon>
        <taxon>Diploscapter</taxon>
    </lineage>
</organism>
<dbReference type="EMBL" id="LIAE01008643">
    <property type="protein sequence ID" value="PAV73160.1"/>
    <property type="molecule type" value="Genomic_DNA"/>
</dbReference>
<dbReference type="GO" id="GO:0005506">
    <property type="term" value="F:iron ion binding"/>
    <property type="evidence" value="ECO:0007669"/>
    <property type="project" value="InterPro"/>
</dbReference>
<dbReference type="InterPro" id="IPR001128">
    <property type="entry name" value="Cyt_P450"/>
</dbReference>
<sequence>MATDAFVKKGQSFAERWEPPIFAALNDGLGLVSSSGDYWVEQKRFTLHVLRNLGVSRNLMEERILEEFHLRLDNISPNEIIDADSLFGLITANILNRVLFSYSFDDKNLEFYFESKRKHEEHYKILGFYHLCLPKWVVKTPFLRSTLDTLMEPILESKHFVRANITERIRAIKDGTREIGEDPSDYVDSFLLHMDKLRKESGEDDSSFNLETLVANVFDLYEAGQNSTSRTLSLGFFYLLHNPRLVKKIREELRNATGGTRDVLQSDKPRTPWLNAAINHDIELTTIWRSYENSSSRKSTGDSKGKE</sequence>
<evidence type="ECO:0000256" key="2">
    <source>
        <dbReference type="ARBA" id="ARBA00022723"/>
    </source>
</evidence>
<protein>
    <recommendedName>
        <fullName evidence="7">Cytochrome P450</fullName>
    </recommendedName>
</protein>
<dbReference type="InterPro" id="IPR002401">
    <property type="entry name" value="Cyt_P450_E_grp-I"/>
</dbReference>
<comment type="caution">
    <text evidence="5">The sequence shown here is derived from an EMBL/GenBank/DDBJ whole genome shotgun (WGS) entry which is preliminary data.</text>
</comment>
<keyword evidence="4" id="KW-0503">Monooxygenase</keyword>
<dbReference type="GO" id="GO:0006805">
    <property type="term" value="P:xenobiotic metabolic process"/>
    <property type="evidence" value="ECO:0007669"/>
    <property type="project" value="TreeGrafter"/>
</dbReference>
<keyword evidence="6" id="KW-1185">Reference proteome</keyword>
<dbReference type="SUPFAM" id="SSF48264">
    <property type="entry name" value="Cytochrome P450"/>
    <property type="match status" value="1"/>
</dbReference>
<dbReference type="GO" id="GO:0016712">
    <property type="term" value="F:oxidoreductase activity, acting on paired donors, with incorporation or reduction of molecular oxygen, reduced flavin or flavoprotein as one donor, and incorporation of one atom of oxygen"/>
    <property type="evidence" value="ECO:0007669"/>
    <property type="project" value="TreeGrafter"/>
</dbReference>
<evidence type="ECO:0008006" key="7">
    <source>
        <dbReference type="Google" id="ProtNLM"/>
    </source>
</evidence>
<dbReference type="GO" id="GO:0020037">
    <property type="term" value="F:heme binding"/>
    <property type="evidence" value="ECO:0007669"/>
    <property type="project" value="InterPro"/>
</dbReference>
<gene>
    <name evidence="5" type="ORF">WR25_08361</name>
</gene>
<dbReference type="Gene3D" id="1.10.630.10">
    <property type="entry name" value="Cytochrome P450"/>
    <property type="match status" value="1"/>
</dbReference>
<dbReference type="EMBL" id="LIAE01008643">
    <property type="protein sequence ID" value="PAV73163.1"/>
    <property type="molecule type" value="Genomic_DNA"/>
</dbReference>
<dbReference type="STRING" id="2018661.A0A2A2KGK3"/>
<dbReference type="PRINTS" id="PR00463">
    <property type="entry name" value="EP450I"/>
</dbReference>
<evidence type="ECO:0000313" key="6">
    <source>
        <dbReference type="Proteomes" id="UP000218231"/>
    </source>
</evidence>
<dbReference type="InterPro" id="IPR036396">
    <property type="entry name" value="Cyt_P450_sf"/>
</dbReference>
<keyword evidence="3" id="KW-0408">Iron</keyword>
<dbReference type="PANTHER" id="PTHR24300">
    <property type="entry name" value="CYTOCHROME P450 508A4-RELATED"/>
    <property type="match status" value="1"/>
</dbReference>
<dbReference type="OrthoDB" id="2789670at2759"/>
<reference evidence="5 6" key="1">
    <citation type="journal article" date="2017" name="Curr. Biol.">
        <title>Genome architecture and evolution of a unichromosomal asexual nematode.</title>
        <authorList>
            <person name="Fradin H."/>
            <person name="Zegar C."/>
            <person name="Gutwein M."/>
            <person name="Lucas J."/>
            <person name="Kovtun M."/>
            <person name="Corcoran D."/>
            <person name="Baugh L.R."/>
            <person name="Kiontke K."/>
            <person name="Gunsalus K."/>
            <person name="Fitch D.H."/>
            <person name="Piano F."/>
        </authorList>
    </citation>
    <scope>NUCLEOTIDE SEQUENCE [LARGE SCALE GENOMIC DNA]</scope>
    <source>
        <strain evidence="5">PF1309</strain>
    </source>
</reference>
<accession>A0A2A2KGK3</accession>
<keyword evidence="4" id="KW-0560">Oxidoreductase</keyword>
<dbReference type="Pfam" id="PF00067">
    <property type="entry name" value="p450"/>
    <property type="match status" value="1"/>
</dbReference>